<feature type="compositionally biased region" description="Polar residues" evidence="3">
    <location>
        <begin position="252"/>
        <end position="261"/>
    </location>
</feature>
<sequence>MVGNTMHRIKNKLRSSRLGSSKKDAAWALDEDSLRLKQAQDDAPVRYDRSGTLSDTVNVTDDVEDMFYGRNNRSTASAASDVPQYRTTEQLRDTHLTLSALHEDAETPSATNNLSSSFSQFSVTTPSNYAASTPGNFSNHNGQNNNTNQSTTFARGFSAIPTTVGSAVAEEGELERLRAEVLEVKEEVKAIRREVMNELHVTRYDVLKELALLKGAVAQLTAAQHSSPPSVSSTDSSSLDPLSADDRAKLVRQTSTKTSPATRERLAASRANVQKTPPPFARASVRLTQLAPVADDALSTPLTSQQINEMFPLIDFTSELAAHARGLTPGSRTWALTRVEEWLDSRFNTGSDILLAVVGEGGTGKSAFCGTVAQQFRGNMLAAHCCQFDRKSKSTPRNVLLSMVHQIVDNYPPFKNQLARLNLKYVLEEADPMLLAAKVLVDPLNALEEPVQAAFMMVDGIDQCAAGAQGRNELLEFFAQIIPQLPTWVGFLLSSKPSSKLAKRLPVSSVLDFSAENDAFVADVAPLVEDIARNFSDDDFVKAKSMLKQKSGGNFAYLEFTKQALSHPGMAAASKEGAVPLGVLNDLPETLYDIYAEIFEDKFGQGRARVWGKAKPLLQLVVGAASGPYSPVTEEQAREHFNLTAEDLRMLRRSFVDLVAVRHGSYRIESSALCAWLSDPARSEEQFYFSIDDALQALRQMRRSGSSGSSSGHSGSSSDGTTSAPTLSRTTSRGATKSHHRSHVKHEPRANPDYKPVGILKRGTTY</sequence>
<accession>G4YEY4</accession>
<dbReference type="EMBL" id="JH159151">
    <property type="protein sequence ID" value="EGZ27348.1"/>
    <property type="molecule type" value="Genomic_DNA"/>
</dbReference>
<keyword evidence="6" id="KW-1185">Reference proteome</keyword>
<name>G4YEY4_PHYSP</name>
<proteinExistence type="predicted"/>
<dbReference type="OMA" id="HAHAMAK"/>
<feature type="compositionally biased region" description="Polar residues" evidence="3">
    <location>
        <begin position="724"/>
        <end position="735"/>
    </location>
</feature>
<evidence type="ECO:0000259" key="4">
    <source>
        <dbReference type="Pfam" id="PF24883"/>
    </source>
</evidence>
<evidence type="ECO:0000313" key="5">
    <source>
        <dbReference type="EMBL" id="EGZ27348.1"/>
    </source>
</evidence>
<dbReference type="RefSeq" id="XP_009514623.1">
    <property type="nucleotide sequence ID" value="XM_009516328.1"/>
</dbReference>
<feature type="domain" description="Nephrocystin 3-like N-terminal" evidence="4">
    <location>
        <begin position="331"/>
        <end position="495"/>
    </location>
</feature>
<protein>
    <recommendedName>
        <fullName evidence="4">Nephrocystin 3-like N-terminal domain-containing protein</fullName>
    </recommendedName>
</protein>
<feature type="compositionally biased region" description="Low complexity" evidence="3">
    <location>
        <begin position="226"/>
        <end position="242"/>
    </location>
</feature>
<evidence type="ECO:0000256" key="2">
    <source>
        <dbReference type="SAM" id="Coils"/>
    </source>
</evidence>
<evidence type="ECO:0000256" key="1">
    <source>
        <dbReference type="ARBA" id="ARBA00022737"/>
    </source>
</evidence>
<gene>
    <name evidence="5" type="ORF">PHYSODRAFT_348903</name>
</gene>
<feature type="compositionally biased region" description="Low complexity" evidence="3">
    <location>
        <begin position="704"/>
        <end position="723"/>
    </location>
</feature>
<feature type="region of interest" description="Disordered" evidence="3">
    <location>
        <begin position="222"/>
        <end position="274"/>
    </location>
</feature>
<dbReference type="InterPro" id="IPR056884">
    <property type="entry name" value="NPHP3-like_N"/>
</dbReference>
<keyword evidence="1" id="KW-0677">Repeat</keyword>
<dbReference type="InParanoid" id="G4YEY4"/>
<reference evidence="5 6" key="1">
    <citation type="journal article" date="2006" name="Science">
        <title>Phytophthora genome sequences uncover evolutionary origins and mechanisms of pathogenesis.</title>
        <authorList>
            <person name="Tyler B.M."/>
            <person name="Tripathy S."/>
            <person name="Zhang X."/>
            <person name="Dehal P."/>
            <person name="Jiang R.H."/>
            <person name="Aerts A."/>
            <person name="Arredondo F.D."/>
            <person name="Baxter L."/>
            <person name="Bensasson D."/>
            <person name="Beynon J.L."/>
            <person name="Chapman J."/>
            <person name="Damasceno C.M."/>
            <person name="Dorrance A.E."/>
            <person name="Dou D."/>
            <person name="Dickerman A.W."/>
            <person name="Dubchak I.L."/>
            <person name="Garbelotto M."/>
            <person name="Gijzen M."/>
            <person name="Gordon S.G."/>
            <person name="Govers F."/>
            <person name="Grunwald N.J."/>
            <person name="Huang W."/>
            <person name="Ivors K.L."/>
            <person name="Jones R.W."/>
            <person name="Kamoun S."/>
            <person name="Krampis K."/>
            <person name="Lamour K.H."/>
            <person name="Lee M.K."/>
            <person name="McDonald W.H."/>
            <person name="Medina M."/>
            <person name="Meijer H.J."/>
            <person name="Nordberg E.K."/>
            <person name="Maclean D.J."/>
            <person name="Ospina-Giraldo M.D."/>
            <person name="Morris P.F."/>
            <person name="Phuntumart V."/>
            <person name="Putnam N.H."/>
            <person name="Rash S."/>
            <person name="Rose J.K."/>
            <person name="Sakihama Y."/>
            <person name="Salamov A.A."/>
            <person name="Savidor A."/>
            <person name="Scheuring C.F."/>
            <person name="Smith B.M."/>
            <person name="Sobral B.W."/>
            <person name="Terry A."/>
            <person name="Torto-Alalibo T.A."/>
            <person name="Win J."/>
            <person name="Xu Z."/>
            <person name="Zhang H."/>
            <person name="Grigoriev I.V."/>
            <person name="Rokhsar D.S."/>
            <person name="Boore J.L."/>
        </authorList>
    </citation>
    <scope>NUCLEOTIDE SEQUENCE [LARGE SCALE GENOMIC DNA]</scope>
    <source>
        <strain evidence="5 6">P6497</strain>
    </source>
</reference>
<evidence type="ECO:0000256" key="3">
    <source>
        <dbReference type="SAM" id="MobiDB-lite"/>
    </source>
</evidence>
<dbReference type="GeneID" id="20649021"/>
<dbReference type="Proteomes" id="UP000002640">
    <property type="component" value="Unassembled WGS sequence"/>
</dbReference>
<dbReference type="InterPro" id="IPR027417">
    <property type="entry name" value="P-loop_NTPase"/>
</dbReference>
<dbReference type="KEGG" id="psoj:PHYSODRAFT_348903"/>
<feature type="coiled-coil region" evidence="2">
    <location>
        <begin position="167"/>
        <end position="194"/>
    </location>
</feature>
<feature type="region of interest" description="Disordered" evidence="3">
    <location>
        <begin position="700"/>
        <end position="766"/>
    </location>
</feature>
<evidence type="ECO:0000313" key="6">
    <source>
        <dbReference type="Proteomes" id="UP000002640"/>
    </source>
</evidence>
<keyword evidence="2" id="KW-0175">Coiled coil</keyword>
<dbReference type="Pfam" id="PF24883">
    <property type="entry name" value="NPHP3_N"/>
    <property type="match status" value="1"/>
</dbReference>
<feature type="region of interest" description="Disordered" evidence="3">
    <location>
        <begin position="1"/>
        <end position="24"/>
    </location>
</feature>
<dbReference type="Gene3D" id="3.40.50.300">
    <property type="entry name" value="P-loop containing nucleotide triphosphate hydrolases"/>
    <property type="match status" value="1"/>
</dbReference>
<organism evidence="5 6">
    <name type="scientific">Phytophthora sojae (strain P6497)</name>
    <name type="common">Soybean stem and root rot agent</name>
    <name type="synonym">Phytophthora megasperma f. sp. glycines</name>
    <dbReference type="NCBI Taxonomy" id="1094619"/>
    <lineage>
        <taxon>Eukaryota</taxon>
        <taxon>Sar</taxon>
        <taxon>Stramenopiles</taxon>
        <taxon>Oomycota</taxon>
        <taxon>Peronosporomycetes</taxon>
        <taxon>Peronosporales</taxon>
        <taxon>Peronosporaceae</taxon>
        <taxon>Phytophthora</taxon>
    </lineage>
</organism>
<dbReference type="AlphaFoldDB" id="G4YEY4"/>